<evidence type="ECO:0000313" key="1">
    <source>
        <dbReference type="EMBL" id="EJK61631.1"/>
    </source>
</evidence>
<dbReference type="AlphaFoldDB" id="K0SL15"/>
<organism evidence="1 2">
    <name type="scientific">Thalassiosira oceanica</name>
    <name type="common">Marine diatom</name>
    <dbReference type="NCBI Taxonomy" id="159749"/>
    <lineage>
        <taxon>Eukaryota</taxon>
        <taxon>Sar</taxon>
        <taxon>Stramenopiles</taxon>
        <taxon>Ochrophyta</taxon>
        <taxon>Bacillariophyta</taxon>
        <taxon>Coscinodiscophyceae</taxon>
        <taxon>Thalassiosirophycidae</taxon>
        <taxon>Thalassiosirales</taxon>
        <taxon>Thalassiosiraceae</taxon>
        <taxon>Thalassiosira</taxon>
    </lineage>
</organism>
<evidence type="ECO:0000313" key="2">
    <source>
        <dbReference type="Proteomes" id="UP000266841"/>
    </source>
</evidence>
<protein>
    <submittedName>
        <fullName evidence="1">Uncharacterized protein</fullName>
    </submittedName>
</protein>
<reference evidence="1 2" key="1">
    <citation type="journal article" date="2012" name="Genome Biol.">
        <title>Genome and low-iron response of an oceanic diatom adapted to chronic iron limitation.</title>
        <authorList>
            <person name="Lommer M."/>
            <person name="Specht M."/>
            <person name="Roy A.S."/>
            <person name="Kraemer L."/>
            <person name="Andreson R."/>
            <person name="Gutowska M.A."/>
            <person name="Wolf J."/>
            <person name="Bergner S.V."/>
            <person name="Schilhabel M.B."/>
            <person name="Klostermeier U.C."/>
            <person name="Beiko R.G."/>
            <person name="Rosenstiel P."/>
            <person name="Hippler M."/>
            <person name="Laroche J."/>
        </authorList>
    </citation>
    <scope>NUCLEOTIDE SEQUENCE [LARGE SCALE GENOMIC DNA]</scope>
    <source>
        <strain evidence="1 2">CCMP1005</strain>
    </source>
</reference>
<dbReference type="EMBL" id="AGNL01019717">
    <property type="protein sequence ID" value="EJK61631.1"/>
    <property type="molecule type" value="Genomic_DNA"/>
</dbReference>
<gene>
    <name evidence="1" type="ORF">THAOC_17847</name>
</gene>
<comment type="caution">
    <text evidence="1">The sequence shown here is derived from an EMBL/GenBank/DDBJ whole genome shotgun (WGS) entry which is preliminary data.</text>
</comment>
<dbReference type="Proteomes" id="UP000266841">
    <property type="component" value="Unassembled WGS sequence"/>
</dbReference>
<feature type="non-terminal residue" evidence="1">
    <location>
        <position position="33"/>
    </location>
</feature>
<sequence length="33" mass="3703">MHCLPRAFIDTKLWTRDVYHEGDPQGGKLSSSG</sequence>
<accession>K0SL15</accession>
<proteinExistence type="predicted"/>
<keyword evidence="2" id="KW-1185">Reference proteome</keyword>
<name>K0SL15_THAOC</name>